<dbReference type="OrthoDB" id="77835at2759"/>
<dbReference type="PANTHER" id="PTHR43785:SF12">
    <property type="entry name" value="TYPE-1 GLUTAMINE SYNTHETASE 2"/>
    <property type="match status" value="1"/>
</dbReference>
<evidence type="ECO:0000313" key="2">
    <source>
        <dbReference type="EMBL" id="RKP12177.1"/>
    </source>
</evidence>
<dbReference type="Proteomes" id="UP000267251">
    <property type="component" value="Unassembled WGS sequence"/>
</dbReference>
<evidence type="ECO:0008006" key="4">
    <source>
        <dbReference type="Google" id="ProtNLM"/>
    </source>
</evidence>
<dbReference type="AlphaFoldDB" id="A0A4P9Y0E0"/>
<dbReference type="PANTHER" id="PTHR43785">
    <property type="entry name" value="GAMMA-GLUTAMYLPUTRESCINE SYNTHETASE"/>
    <property type="match status" value="1"/>
</dbReference>
<proteinExistence type="predicted"/>
<gene>
    <name evidence="2" type="ORF">BJ684DRAFT_11882</name>
</gene>
<sequence>MSSAKTWTTEQVNALLKDSPWVKVAGIDMDGILRGKVMSREKFLASTSSGFGYCSVIFGWDMHDKCYTTPTDFSSEANGNADVWAKVDLNSYRPLPWENNMPLFLCTFHDPRLPDHPSLSMCPRSLLAKVCDRGERDLGAIAYAGVEYEFFNYQGKVL</sequence>
<dbReference type="EMBL" id="KZ988447">
    <property type="protein sequence ID" value="RKP12177.1"/>
    <property type="molecule type" value="Genomic_DNA"/>
</dbReference>
<keyword evidence="1" id="KW-0436">Ligase</keyword>
<dbReference type="SUPFAM" id="SSF54368">
    <property type="entry name" value="Glutamine synthetase, N-terminal domain"/>
    <property type="match status" value="1"/>
</dbReference>
<accession>A0A4P9Y0E0</accession>
<protein>
    <recommendedName>
        <fullName evidence="4">Glutamine synthetase</fullName>
    </recommendedName>
</protein>
<reference evidence="3" key="1">
    <citation type="journal article" date="2018" name="Nat. Microbiol.">
        <title>Leveraging single-cell genomics to expand the fungal tree of life.</title>
        <authorList>
            <person name="Ahrendt S.R."/>
            <person name="Quandt C.A."/>
            <person name="Ciobanu D."/>
            <person name="Clum A."/>
            <person name="Salamov A."/>
            <person name="Andreopoulos B."/>
            <person name="Cheng J.F."/>
            <person name="Woyke T."/>
            <person name="Pelin A."/>
            <person name="Henrissat B."/>
            <person name="Reynolds N.K."/>
            <person name="Benny G.L."/>
            <person name="Smith M.E."/>
            <person name="James T.Y."/>
            <person name="Grigoriev I.V."/>
        </authorList>
    </citation>
    <scope>NUCLEOTIDE SEQUENCE [LARGE SCALE GENOMIC DNA]</scope>
</reference>
<organism evidence="2 3">
    <name type="scientific">Piptocephalis cylindrospora</name>
    <dbReference type="NCBI Taxonomy" id="1907219"/>
    <lineage>
        <taxon>Eukaryota</taxon>
        <taxon>Fungi</taxon>
        <taxon>Fungi incertae sedis</taxon>
        <taxon>Zoopagomycota</taxon>
        <taxon>Zoopagomycotina</taxon>
        <taxon>Zoopagomycetes</taxon>
        <taxon>Zoopagales</taxon>
        <taxon>Piptocephalidaceae</taxon>
        <taxon>Piptocephalis</taxon>
    </lineage>
</organism>
<dbReference type="GO" id="GO:0004356">
    <property type="term" value="F:glutamine synthetase activity"/>
    <property type="evidence" value="ECO:0007669"/>
    <property type="project" value="InterPro"/>
</dbReference>
<name>A0A4P9Y0E0_9FUNG</name>
<evidence type="ECO:0000313" key="3">
    <source>
        <dbReference type="Proteomes" id="UP000267251"/>
    </source>
</evidence>
<dbReference type="Gene3D" id="3.10.20.70">
    <property type="entry name" value="Glutamine synthetase, N-terminal domain"/>
    <property type="match status" value="1"/>
</dbReference>
<dbReference type="GO" id="GO:0006542">
    <property type="term" value="P:glutamine biosynthetic process"/>
    <property type="evidence" value="ECO:0007669"/>
    <property type="project" value="InterPro"/>
</dbReference>
<keyword evidence="3" id="KW-1185">Reference proteome</keyword>
<dbReference type="InterPro" id="IPR036651">
    <property type="entry name" value="Gln_synt_N_sf"/>
</dbReference>
<evidence type="ECO:0000256" key="1">
    <source>
        <dbReference type="ARBA" id="ARBA00022598"/>
    </source>
</evidence>